<proteinExistence type="predicted"/>
<gene>
    <name evidence="2" type="ORF">DFQ11_10920</name>
</gene>
<dbReference type="EMBL" id="QJTD01000009">
    <property type="protein sequence ID" value="PYE79635.1"/>
    <property type="molecule type" value="Genomic_DNA"/>
</dbReference>
<dbReference type="AlphaFoldDB" id="A0A2V4XC79"/>
<keyword evidence="1" id="KW-0472">Membrane</keyword>
<sequence>MIQRIQTLYLFLAAVISAGLIFVFHLWTNNEGDEIYALNNYVYAGLFFGSALLSLISIFRFKNRKSQFILGRLNIILNFILLGIFVYQSLNLSGETNVSEKGIGMLLPIFSIVCLALANKAIKKDEDLVKSVDRLR</sequence>
<dbReference type="Proteomes" id="UP000248054">
    <property type="component" value="Unassembled WGS sequence"/>
</dbReference>
<comment type="caution">
    <text evidence="2">The sequence shown here is derived from an EMBL/GenBank/DDBJ whole genome shotgun (WGS) entry which is preliminary data.</text>
</comment>
<keyword evidence="1" id="KW-0812">Transmembrane</keyword>
<feature type="transmembrane region" description="Helical" evidence="1">
    <location>
        <begin position="73"/>
        <end position="90"/>
    </location>
</feature>
<evidence type="ECO:0000256" key="1">
    <source>
        <dbReference type="SAM" id="Phobius"/>
    </source>
</evidence>
<dbReference type="Pfam" id="PF14126">
    <property type="entry name" value="DUF4293"/>
    <property type="match status" value="1"/>
</dbReference>
<dbReference type="OrthoDB" id="594989at2"/>
<feature type="transmembrane region" description="Helical" evidence="1">
    <location>
        <begin position="102"/>
        <end position="122"/>
    </location>
</feature>
<evidence type="ECO:0000313" key="3">
    <source>
        <dbReference type="Proteomes" id="UP000248054"/>
    </source>
</evidence>
<evidence type="ECO:0000313" key="2">
    <source>
        <dbReference type="EMBL" id="PYE79635.1"/>
    </source>
</evidence>
<feature type="transmembrane region" description="Helical" evidence="1">
    <location>
        <begin position="7"/>
        <end position="28"/>
    </location>
</feature>
<reference evidence="2 3" key="1">
    <citation type="submission" date="2018-06" db="EMBL/GenBank/DDBJ databases">
        <title>Genomic Encyclopedia of Type Strains, Phase III (KMG-III): the genomes of soil and plant-associated and newly described type strains.</title>
        <authorList>
            <person name="Whitman W."/>
        </authorList>
    </citation>
    <scope>NUCLEOTIDE SEQUENCE [LARGE SCALE GENOMIC DNA]</scope>
    <source>
        <strain evidence="2 3">CECT 7945</strain>
    </source>
</reference>
<keyword evidence="1" id="KW-1133">Transmembrane helix</keyword>
<protein>
    <submittedName>
        <fullName evidence="2">Uncharacterized protein DUF4293</fullName>
    </submittedName>
</protein>
<organism evidence="2 3">
    <name type="scientific">Winogradskyella epiphytica</name>
    <dbReference type="NCBI Taxonomy" id="262005"/>
    <lineage>
        <taxon>Bacteria</taxon>
        <taxon>Pseudomonadati</taxon>
        <taxon>Bacteroidota</taxon>
        <taxon>Flavobacteriia</taxon>
        <taxon>Flavobacteriales</taxon>
        <taxon>Flavobacteriaceae</taxon>
        <taxon>Winogradskyella</taxon>
    </lineage>
</organism>
<name>A0A2V4XC79_9FLAO</name>
<accession>A0A2V4XC79</accession>
<dbReference type="RefSeq" id="WP_110476455.1">
    <property type="nucleotide sequence ID" value="NZ_BMWQ01000010.1"/>
</dbReference>
<dbReference type="InterPro" id="IPR025635">
    <property type="entry name" value="DUF4293"/>
</dbReference>
<keyword evidence="3" id="KW-1185">Reference proteome</keyword>
<feature type="transmembrane region" description="Helical" evidence="1">
    <location>
        <begin position="40"/>
        <end position="61"/>
    </location>
</feature>